<evidence type="ECO:0000313" key="4">
    <source>
        <dbReference type="Proteomes" id="UP000324222"/>
    </source>
</evidence>
<sequence>MPAVLEYMLRAGLITLALGVFEEEEEARQTARARSARRRLWSREWLRRRQSRSQYRTLVQELAFEDPASYQNPANHQQKEYQNERSSNTTGATCNNFVPLGYRSGVGQEAMHGPCYDSNYQHDIYISSFYIDEIFNISI</sequence>
<feature type="chain" id="PRO_5022831443" evidence="2">
    <location>
        <begin position="20"/>
        <end position="139"/>
    </location>
</feature>
<evidence type="ECO:0000313" key="3">
    <source>
        <dbReference type="EMBL" id="MPC50296.1"/>
    </source>
</evidence>
<evidence type="ECO:0000256" key="2">
    <source>
        <dbReference type="SAM" id="SignalP"/>
    </source>
</evidence>
<keyword evidence="4" id="KW-1185">Reference proteome</keyword>
<feature type="region of interest" description="Disordered" evidence="1">
    <location>
        <begin position="68"/>
        <end position="90"/>
    </location>
</feature>
<gene>
    <name evidence="3" type="ORF">E2C01_044120</name>
</gene>
<protein>
    <submittedName>
        <fullName evidence="3">Uncharacterized protein</fullName>
    </submittedName>
</protein>
<feature type="signal peptide" evidence="2">
    <location>
        <begin position="1"/>
        <end position="19"/>
    </location>
</feature>
<dbReference type="Proteomes" id="UP000324222">
    <property type="component" value="Unassembled WGS sequence"/>
</dbReference>
<proteinExistence type="predicted"/>
<reference evidence="3 4" key="1">
    <citation type="submission" date="2019-05" db="EMBL/GenBank/DDBJ databases">
        <title>Another draft genome of Portunus trituberculatus and its Hox gene families provides insights of decapod evolution.</title>
        <authorList>
            <person name="Jeong J.-H."/>
            <person name="Song I."/>
            <person name="Kim S."/>
            <person name="Choi T."/>
            <person name="Kim D."/>
            <person name="Ryu S."/>
            <person name="Kim W."/>
        </authorList>
    </citation>
    <scope>NUCLEOTIDE SEQUENCE [LARGE SCALE GENOMIC DNA]</scope>
    <source>
        <tissue evidence="3">Muscle</tissue>
    </source>
</reference>
<name>A0A5B7FXI6_PORTR</name>
<dbReference type="AlphaFoldDB" id="A0A5B7FXI6"/>
<evidence type="ECO:0000256" key="1">
    <source>
        <dbReference type="SAM" id="MobiDB-lite"/>
    </source>
</evidence>
<comment type="caution">
    <text evidence="3">The sequence shown here is derived from an EMBL/GenBank/DDBJ whole genome shotgun (WGS) entry which is preliminary data.</text>
</comment>
<keyword evidence="2" id="KW-0732">Signal</keyword>
<dbReference type="EMBL" id="VSRR010009412">
    <property type="protein sequence ID" value="MPC50296.1"/>
    <property type="molecule type" value="Genomic_DNA"/>
</dbReference>
<accession>A0A5B7FXI6</accession>
<organism evidence="3 4">
    <name type="scientific">Portunus trituberculatus</name>
    <name type="common">Swimming crab</name>
    <name type="synonym">Neptunus trituberculatus</name>
    <dbReference type="NCBI Taxonomy" id="210409"/>
    <lineage>
        <taxon>Eukaryota</taxon>
        <taxon>Metazoa</taxon>
        <taxon>Ecdysozoa</taxon>
        <taxon>Arthropoda</taxon>
        <taxon>Crustacea</taxon>
        <taxon>Multicrustacea</taxon>
        <taxon>Malacostraca</taxon>
        <taxon>Eumalacostraca</taxon>
        <taxon>Eucarida</taxon>
        <taxon>Decapoda</taxon>
        <taxon>Pleocyemata</taxon>
        <taxon>Brachyura</taxon>
        <taxon>Eubrachyura</taxon>
        <taxon>Portunoidea</taxon>
        <taxon>Portunidae</taxon>
        <taxon>Portuninae</taxon>
        <taxon>Portunus</taxon>
    </lineage>
</organism>